<organism evidence="5 6">
    <name type="scientific">[Torrubiella] hemipterigena</name>
    <dbReference type="NCBI Taxonomy" id="1531966"/>
    <lineage>
        <taxon>Eukaryota</taxon>
        <taxon>Fungi</taxon>
        <taxon>Dikarya</taxon>
        <taxon>Ascomycota</taxon>
        <taxon>Pezizomycotina</taxon>
        <taxon>Sordariomycetes</taxon>
        <taxon>Hypocreomycetidae</taxon>
        <taxon>Hypocreales</taxon>
        <taxon>Clavicipitaceae</taxon>
        <taxon>Clavicipitaceae incertae sedis</taxon>
        <taxon>'Torrubiella' clade</taxon>
    </lineage>
</organism>
<keyword evidence="3" id="KW-1133">Transmembrane helix</keyword>
<reference evidence="5 6" key="1">
    <citation type="journal article" date="2015" name="Genome Announc.">
        <title>Draft Genome Sequence and Gene Annotation of the Entomopathogenic Fungus Verticillium hemipterigenum.</title>
        <authorList>
            <person name="Horn F."/>
            <person name="Habel A."/>
            <person name="Scharf D.H."/>
            <person name="Dworschak J."/>
            <person name="Brakhage A.A."/>
            <person name="Guthke R."/>
            <person name="Hertweck C."/>
            <person name="Linde J."/>
        </authorList>
    </citation>
    <scope>NUCLEOTIDE SEQUENCE [LARGE SCALE GENOMIC DNA]</scope>
</reference>
<dbReference type="EC" id="3.2.1.22" evidence="2"/>
<dbReference type="PANTHER" id="PTHR35273:SF2">
    <property type="entry name" value="ALPHA-GALACTOSIDASE"/>
    <property type="match status" value="1"/>
</dbReference>
<dbReference type="InterPro" id="IPR004352">
    <property type="entry name" value="GH114_TIM-barrel"/>
</dbReference>
<feature type="domain" description="Glycoside-hydrolase family GH114 TIM-barrel" evidence="4">
    <location>
        <begin position="83"/>
        <end position="323"/>
    </location>
</feature>
<evidence type="ECO:0000313" key="5">
    <source>
        <dbReference type="EMBL" id="CEJ94908.1"/>
    </source>
</evidence>
<dbReference type="InterPro" id="IPR017853">
    <property type="entry name" value="GH"/>
</dbReference>
<feature type="transmembrane region" description="Helical" evidence="3">
    <location>
        <begin position="21"/>
        <end position="45"/>
    </location>
</feature>
<gene>
    <name evidence="5" type="ORF">VHEMI10415</name>
</gene>
<evidence type="ECO:0000313" key="6">
    <source>
        <dbReference type="Proteomes" id="UP000039046"/>
    </source>
</evidence>
<dbReference type="STRING" id="1531966.A0A0A1TS38"/>
<dbReference type="InterPro" id="IPR013785">
    <property type="entry name" value="Aldolase_TIM"/>
</dbReference>
<sequence>MEEAQEKIARGSGGIVHKFKKFILIAVGVVVILAIALGVGLGIGLKKLHEHDDDGGSDDNNNTGGNYPFTNTSALWQPKVASKWQIILRKPVDPTAKLTPVDAKIWDIDLFDNSADVFKLLKSNNINVICYFSAGTYEDWRSDAKQFQKSDIGSPLGDWPGESWLKTSSPNVRKIMAARIKLAADKGCSAIDPDNMDGYDNDNGLGLTQADTIDYAHWLAAEASKYNMATGLKNAAAVIPKVIDHIQFSVNEQCVEQNECDSYRPFIDAGKPVFNIEYPKSAGDGIQQNTINNICTNVQKGKAQPGPIQGFSQIIKKMALDGWTQYCTGSYFSTAVINN</sequence>
<evidence type="ECO:0000256" key="3">
    <source>
        <dbReference type="SAM" id="Phobius"/>
    </source>
</evidence>
<dbReference type="AlphaFoldDB" id="A0A0A1TS38"/>
<dbReference type="Pfam" id="PF03537">
    <property type="entry name" value="Glyco_hydro_114"/>
    <property type="match status" value="1"/>
</dbReference>
<proteinExistence type="predicted"/>
<dbReference type="Proteomes" id="UP000039046">
    <property type="component" value="Unassembled WGS sequence"/>
</dbReference>
<keyword evidence="6" id="KW-1185">Reference proteome</keyword>
<protein>
    <recommendedName>
        <fullName evidence="2">alpha-galactosidase</fullName>
        <ecNumber evidence="2">3.2.1.22</ecNumber>
    </recommendedName>
</protein>
<name>A0A0A1TS38_9HYPO</name>
<evidence type="ECO:0000256" key="2">
    <source>
        <dbReference type="ARBA" id="ARBA00012755"/>
    </source>
</evidence>
<dbReference type="GO" id="GO:0004557">
    <property type="term" value="F:alpha-galactosidase activity"/>
    <property type="evidence" value="ECO:0007669"/>
    <property type="project" value="UniProtKB-EC"/>
</dbReference>
<dbReference type="Gene3D" id="3.20.20.70">
    <property type="entry name" value="Aldolase class I"/>
    <property type="match status" value="1"/>
</dbReference>
<evidence type="ECO:0000259" key="4">
    <source>
        <dbReference type="Pfam" id="PF03537"/>
    </source>
</evidence>
<dbReference type="EMBL" id="CDHN01000008">
    <property type="protein sequence ID" value="CEJ94908.1"/>
    <property type="molecule type" value="Genomic_DNA"/>
</dbReference>
<dbReference type="PANTHER" id="PTHR35273">
    <property type="entry name" value="ALPHA-1,4 POLYGALACTOSAMINIDASE, PUTATIVE (AFU_ORTHOLOGUE AFUA_3G07890)-RELATED"/>
    <property type="match status" value="1"/>
</dbReference>
<dbReference type="OrthoDB" id="2108802at2759"/>
<comment type="catalytic activity">
    <reaction evidence="1">
        <text>Hydrolysis of terminal, non-reducing alpha-D-galactose residues in alpha-D-galactosides, including galactose oligosaccharides, galactomannans and galactolipids.</text>
        <dbReference type="EC" id="3.2.1.22"/>
    </reaction>
</comment>
<evidence type="ECO:0000256" key="1">
    <source>
        <dbReference type="ARBA" id="ARBA00001255"/>
    </source>
</evidence>
<dbReference type="SUPFAM" id="SSF51445">
    <property type="entry name" value="(Trans)glycosidases"/>
    <property type="match status" value="1"/>
</dbReference>
<keyword evidence="3" id="KW-0472">Membrane</keyword>
<accession>A0A0A1TS38</accession>
<keyword evidence="3" id="KW-0812">Transmembrane</keyword>
<dbReference type="HOGENOM" id="CLU_051214_1_1_1"/>